<feature type="compositionally biased region" description="Basic and acidic residues" evidence="3">
    <location>
        <begin position="392"/>
        <end position="401"/>
    </location>
</feature>
<reference evidence="5" key="1">
    <citation type="submission" date="2013-03" db="EMBL/GenBank/DDBJ databases">
        <authorList>
            <person name="Aslett M."/>
        </authorList>
    </citation>
    <scope>NUCLEOTIDE SEQUENCE [LARGE SCALE GENOMIC DNA]</scope>
    <source>
        <strain evidence="5">ISE/inbred ISE</strain>
    </source>
</reference>
<feature type="region of interest" description="Disordered" evidence="3">
    <location>
        <begin position="72"/>
        <end position="94"/>
    </location>
</feature>
<dbReference type="SUPFAM" id="SSF46689">
    <property type="entry name" value="Homeodomain-like"/>
    <property type="match status" value="1"/>
</dbReference>
<feature type="compositionally biased region" description="Basic and acidic residues" evidence="3">
    <location>
        <begin position="572"/>
        <end position="583"/>
    </location>
</feature>
<dbReference type="SMART" id="SM00717">
    <property type="entry name" value="SANT"/>
    <property type="match status" value="1"/>
</dbReference>
<feature type="region of interest" description="Disordered" evidence="3">
    <location>
        <begin position="361"/>
        <end position="380"/>
    </location>
</feature>
<proteinExistence type="predicted"/>
<feature type="region of interest" description="Disordered" evidence="3">
    <location>
        <begin position="1"/>
        <end position="39"/>
    </location>
</feature>
<reference evidence="7" key="3">
    <citation type="submission" date="2020-12" db="UniProtKB">
        <authorList>
            <consortium name="WormBaseParasite"/>
        </authorList>
    </citation>
    <scope>IDENTIFICATION</scope>
    <source>
        <strain evidence="7">MHco3</strain>
    </source>
</reference>
<feature type="region of interest" description="Disordered" evidence="3">
    <location>
        <begin position="392"/>
        <end position="787"/>
    </location>
</feature>
<feature type="compositionally biased region" description="Polar residues" evidence="3">
    <location>
        <begin position="667"/>
        <end position="679"/>
    </location>
</feature>
<accession>W6NA54</accession>
<feature type="compositionally biased region" description="Low complexity" evidence="3">
    <location>
        <begin position="73"/>
        <end position="91"/>
    </location>
</feature>
<dbReference type="InterPro" id="IPR001005">
    <property type="entry name" value="SANT/Myb"/>
</dbReference>
<dbReference type="PANTHER" id="PTHR22929">
    <property type="entry name" value="RNA POLYMERASE III TRANSCRIPTION INITIATION FACTOR B"/>
    <property type="match status" value="1"/>
</dbReference>
<keyword evidence="2" id="KW-0175">Coiled coil</keyword>
<evidence type="ECO:0000313" key="7">
    <source>
        <dbReference type="WBParaSite" id="HCON_00028080-00001"/>
    </source>
</evidence>
<feature type="compositionally biased region" description="Basic residues" evidence="3">
    <location>
        <begin position="769"/>
        <end position="787"/>
    </location>
</feature>
<protein>
    <submittedName>
        <fullName evidence="5 7">Transcription factor TFIIIB component B</fullName>
    </submittedName>
</protein>
<dbReference type="AlphaFoldDB" id="W6NA54"/>
<feature type="compositionally biased region" description="Polar residues" evidence="3">
    <location>
        <begin position="737"/>
        <end position="753"/>
    </location>
</feature>
<dbReference type="WBParaSite" id="HCON_00028080-00001">
    <property type="protein sequence ID" value="HCON_00028080-00001"/>
    <property type="gene ID" value="HCON_00028080"/>
</dbReference>
<evidence type="ECO:0000313" key="5">
    <source>
        <dbReference type="EMBL" id="CDL93941.1"/>
    </source>
</evidence>
<dbReference type="GO" id="GO:0000126">
    <property type="term" value="C:transcription factor TFIIIB complex"/>
    <property type="evidence" value="ECO:0007669"/>
    <property type="project" value="TreeGrafter"/>
</dbReference>
<evidence type="ECO:0000256" key="1">
    <source>
        <dbReference type="ARBA" id="ARBA00004123"/>
    </source>
</evidence>
<dbReference type="Proteomes" id="UP000025227">
    <property type="component" value="Unplaced"/>
</dbReference>
<dbReference type="InterPro" id="IPR039467">
    <property type="entry name" value="TFIIIB_B''_Myb"/>
</dbReference>
<evidence type="ECO:0000259" key="4">
    <source>
        <dbReference type="SMART" id="SM00717"/>
    </source>
</evidence>
<evidence type="ECO:0000313" key="6">
    <source>
        <dbReference type="Proteomes" id="UP000025227"/>
    </source>
</evidence>
<reference evidence="5" key="2">
    <citation type="submission" date="2013-05" db="EMBL/GenBank/DDBJ databases">
        <title>The genome and transcriptome of Haemonchus contortus: a key model parasite for drug and vaccine discovery.</title>
        <authorList>
            <person name="Laing R."/>
            <person name="Kikuchi T."/>
            <person name="Martinelli A."/>
            <person name="Tsai I.J."/>
            <person name="Beech R.N."/>
            <person name="Redman E."/>
            <person name="Holroyd N."/>
            <person name="Bartley D.J."/>
            <person name="Beasley H."/>
            <person name="Britton C."/>
            <person name="Curran D."/>
            <person name="Devaney E."/>
            <person name="Gilabert A."/>
            <person name="Jackson F."/>
            <person name="Hunt M."/>
            <person name="Johnston S."/>
            <person name="Kryukov I."/>
            <person name="Li K."/>
            <person name="Morrison A.A."/>
            <person name="Reid A.J."/>
            <person name="Sargison N."/>
            <person name="Saunders G."/>
            <person name="Wasmuth J.D."/>
            <person name="Wolstenholme A."/>
            <person name="Berriman M."/>
            <person name="Gilleard J.S."/>
            <person name="Cotton J.A."/>
        </authorList>
    </citation>
    <scope>NUCLEOTIDE SEQUENCE [LARGE SCALE GENOMIC DNA]</scope>
    <source>
        <strain evidence="5">ISE/inbred ISE</strain>
    </source>
</reference>
<gene>
    <name evidence="5" type="ORF">HCOI_00416200</name>
</gene>
<feature type="compositionally biased region" description="Polar residues" evidence="3">
    <location>
        <begin position="514"/>
        <end position="537"/>
    </location>
</feature>
<keyword evidence="6" id="KW-1185">Reference proteome</keyword>
<feature type="compositionally biased region" description="Polar residues" evidence="3">
    <location>
        <begin position="589"/>
        <end position="604"/>
    </location>
</feature>
<dbReference type="InterPro" id="IPR009057">
    <property type="entry name" value="Homeodomain-like_sf"/>
</dbReference>
<evidence type="ECO:0000256" key="2">
    <source>
        <dbReference type="SAM" id="Coils"/>
    </source>
</evidence>
<organism evidence="5">
    <name type="scientific">Haemonchus contortus</name>
    <name type="common">Barber pole worm</name>
    <dbReference type="NCBI Taxonomy" id="6289"/>
    <lineage>
        <taxon>Eukaryota</taxon>
        <taxon>Metazoa</taxon>
        <taxon>Ecdysozoa</taxon>
        <taxon>Nematoda</taxon>
        <taxon>Chromadorea</taxon>
        <taxon>Rhabditida</taxon>
        <taxon>Rhabditina</taxon>
        <taxon>Rhabditomorpha</taxon>
        <taxon>Strongyloidea</taxon>
        <taxon>Trichostrongylidae</taxon>
        <taxon>Haemonchus</taxon>
    </lineage>
</organism>
<feature type="compositionally biased region" description="Polar residues" evidence="3">
    <location>
        <begin position="26"/>
        <end position="35"/>
    </location>
</feature>
<feature type="compositionally biased region" description="Basic and acidic residues" evidence="3">
    <location>
        <begin position="615"/>
        <end position="625"/>
    </location>
</feature>
<evidence type="ECO:0000256" key="3">
    <source>
        <dbReference type="SAM" id="MobiDB-lite"/>
    </source>
</evidence>
<dbReference type="PANTHER" id="PTHR22929:SF0">
    <property type="entry name" value="TRANSCRIPTION FACTOR TFIIIB COMPONENT B'' HOMOLOG"/>
    <property type="match status" value="1"/>
</dbReference>
<comment type="subcellular location">
    <subcellularLocation>
        <location evidence="1">Nucleus</location>
    </subcellularLocation>
</comment>
<dbReference type="EMBL" id="CAVP010053564">
    <property type="protein sequence ID" value="CDL93941.1"/>
    <property type="molecule type" value="Genomic_DNA"/>
</dbReference>
<feature type="compositionally biased region" description="Basic and acidic residues" evidence="3">
    <location>
        <begin position="419"/>
        <end position="428"/>
    </location>
</feature>
<dbReference type="GO" id="GO:0070898">
    <property type="term" value="P:RNA polymerase III preinitiation complex assembly"/>
    <property type="evidence" value="ECO:0007669"/>
    <property type="project" value="TreeGrafter"/>
</dbReference>
<name>W6NA54_HAECO</name>
<dbReference type="OrthoDB" id="272624at2759"/>
<feature type="domain" description="Myb-like" evidence="4">
    <location>
        <begin position="260"/>
        <end position="308"/>
    </location>
</feature>
<feature type="compositionally biased region" description="Acidic residues" evidence="3">
    <location>
        <begin position="462"/>
        <end position="485"/>
    </location>
</feature>
<feature type="compositionally biased region" description="Polar residues" evidence="3">
    <location>
        <begin position="639"/>
        <end position="650"/>
    </location>
</feature>
<sequence length="787" mass="87793">MLARRNRALIKPNIAKATKLGRTPSEKTTPASKNQPEPVDATSIVESVECSDHPPVVETTSNAVANETPSETIASIQESSPSIIIDEPSGSVNGDSVCEEHYDPLAPERRIAHVPVDRSKLHSPRSGDRSYYTDYYERNLPKPRKKFSGDEELDPKKMRMMDMIYWNPKNQKSMTKRHIETESVVSEGRQPTIEKLASTSTNKPAAPQVKLGPDGRLVIDESSLVITETVNDESVWETIDEDRVSRKITSLSFRNRLWRKGTSWTEKETELFYEILRCTGPDFGLMHEFFPTRARNELKTKFNREERSNWAKLKEVMGKPALLDDDLYERAAILQKEIEEEALNKKLKKMKDLNEAVERKYKPRKKKKKGAEEEWDEDTADLVEEAATLIRELEREQRVSGDNEEEDDGESNSVEEPPVEIRRSERTKKLSIKAQELLDQTMKTMELSKMQLTEDGAKAPEDTYDGYDEGSDSDTETDSSDDEDFAGPSTMYYRKRKAPRVTFTTSILPRRGMKSSQAAVTESPQSAARETGQSAATESCPAAATVSDQAAATESDQDRATVSGNLPPSHDVMGREDESRVEAPESDTVLDNVQPINQPCSSKDSAAPASNGVEQNDRTIDHEEAGDAGGEPQPDEPSPTENNVTPTGPSEPSRVGNLKRVKHSKASIASRTAKPQGSGSRPLRKRIGEKAKPNIKLKNSKNSKTASHNEEASAPSSTSVPEVPVEDGTEERDTVANEPNSEVRSPEPQATTSKSRKPQRKVAEDLYKRTRPINKNKPKRPLRSLRR</sequence>
<dbReference type="GO" id="GO:0005634">
    <property type="term" value="C:nucleus"/>
    <property type="evidence" value="ECO:0007669"/>
    <property type="project" value="UniProtKB-SubCell"/>
</dbReference>
<feature type="compositionally biased region" description="Low complexity" evidence="3">
    <location>
        <begin position="542"/>
        <end position="552"/>
    </location>
</feature>
<feature type="coiled-coil region" evidence="2">
    <location>
        <begin position="333"/>
        <end position="360"/>
    </location>
</feature>
<dbReference type="OMA" id="TSHEECK"/>
<dbReference type="GO" id="GO:0001156">
    <property type="term" value="F:TFIIIC-class transcription factor complex binding"/>
    <property type="evidence" value="ECO:0007669"/>
    <property type="project" value="TreeGrafter"/>
</dbReference>
<dbReference type="Pfam" id="PF15963">
    <property type="entry name" value="Myb_DNA-bind_7"/>
    <property type="match status" value="1"/>
</dbReference>